<protein>
    <submittedName>
        <fullName evidence="3">Phosphoglycerate mutase</fullName>
    </submittedName>
</protein>
<feature type="binding site" evidence="2">
    <location>
        <position position="70"/>
    </location>
    <ligand>
        <name>substrate</name>
    </ligand>
</feature>
<dbReference type="Gene3D" id="3.40.50.1240">
    <property type="entry name" value="Phosphoglycerate mutase-like"/>
    <property type="match status" value="1"/>
</dbReference>
<reference evidence="3" key="2">
    <citation type="submission" date="2020-09" db="EMBL/GenBank/DDBJ databases">
        <authorList>
            <person name="Sun Q."/>
            <person name="Zhou Y."/>
        </authorList>
    </citation>
    <scope>NUCLEOTIDE SEQUENCE</scope>
    <source>
        <strain evidence="3">CGMCC 1.12919</strain>
    </source>
</reference>
<sequence length="201" mass="21834">MTGGHRGRTEGADVDVFAIRHGETAWSLSGQHTGTTDIPLTDNGRRLAERLRPVLAKETFALVLVSPMQRARETCEISGLGAQAVIEPDLREWNYGAYEGRTTEEIRREAPGWELFVDGSPGGETPDEVGTRADRVIARARQAGGKVALFAHGHILRVVGARWIGSPTVLGQHLLLGTGTLCVLGYYRETPTINVWNGPLV</sequence>
<comment type="caution">
    <text evidence="3">The sequence shown here is derived from an EMBL/GenBank/DDBJ whole genome shotgun (WGS) entry which is preliminary data.</text>
</comment>
<dbReference type="GO" id="GO:0070297">
    <property type="term" value="P:regulation of phosphorelay signal transduction system"/>
    <property type="evidence" value="ECO:0007669"/>
    <property type="project" value="TreeGrafter"/>
</dbReference>
<feature type="binding site" evidence="2">
    <location>
        <begin position="92"/>
        <end position="95"/>
    </location>
    <ligand>
        <name>substrate</name>
    </ligand>
</feature>
<feature type="binding site" evidence="2">
    <location>
        <begin position="33"/>
        <end position="34"/>
    </location>
    <ligand>
        <name>substrate</name>
    </ligand>
</feature>
<dbReference type="AlphaFoldDB" id="A0A916U886"/>
<dbReference type="PANTHER" id="PTHR48100">
    <property type="entry name" value="BROAD-SPECIFICITY PHOSPHATASE YOR283W-RELATED"/>
    <property type="match status" value="1"/>
</dbReference>
<evidence type="ECO:0000256" key="2">
    <source>
        <dbReference type="PIRSR" id="PIRSR613078-2"/>
    </source>
</evidence>
<proteinExistence type="predicted"/>
<dbReference type="InterPro" id="IPR013078">
    <property type="entry name" value="His_Pase_superF_clade-1"/>
</dbReference>
<dbReference type="SMART" id="SM00855">
    <property type="entry name" value="PGAM"/>
    <property type="match status" value="1"/>
</dbReference>
<evidence type="ECO:0000256" key="1">
    <source>
        <dbReference type="PIRSR" id="PIRSR613078-1"/>
    </source>
</evidence>
<dbReference type="GO" id="GO:0101006">
    <property type="term" value="F:protein histidine phosphatase activity"/>
    <property type="evidence" value="ECO:0007669"/>
    <property type="project" value="TreeGrafter"/>
</dbReference>
<dbReference type="InterPro" id="IPR050275">
    <property type="entry name" value="PGM_Phosphatase"/>
</dbReference>
<dbReference type="Proteomes" id="UP000637002">
    <property type="component" value="Unassembled WGS sequence"/>
</dbReference>
<evidence type="ECO:0000313" key="4">
    <source>
        <dbReference type="Proteomes" id="UP000637002"/>
    </source>
</evidence>
<reference evidence="3" key="1">
    <citation type="journal article" date="2014" name="Int. J. Syst. Evol. Microbiol.">
        <title>Complete genome sequence of Corynebacterium casei LMG S-19264T (=DSM 44701T), isolated from a smear-ripened cheese.</title>
        <authorList>
            <consortium name="US DOE Joint Genome Institute (JGI-PGF)"/>
            <person name="Walter F."/>
            <person name="Albersmeier A."/>
            <person name="Kalinowski J."/>
            <person name="Ruckert C."/>
        </authorList>
    </citation>
    <scope>NUCLEOTIDE SEQUENCE</scope>
    <source>
        <strain evidence="3">CGMCC 1.12919</strain>
    </source>
</reference>
<dbReference type="PANTHER" id="PTHR48100:SF15">
    <property type="entry name" value="SEDOHEPTULOSE 1,7-BISPHOSPHATASE"/>
    <property type="match status" value="1"/>
</dbReference>
<accession>A0A916U886</accession>
<dbReference type="CDD" id="cd07067">
    <property type="entry name" value="HP_PGM_like"/>
    <property type="match status" value="1"/>
</dbReference>
<dbReference type="SUPFAM" id="SSF53254">
    <property type="entry name" value="Phosphoglycerate mutase-like"/>
    <property type="match status" value="1"/>
</dbReference>
<feature type="active site" description="Tele-phosphohistidine intermediate" evidence="1">
    <location>
        <position position="21"/>
    </location>
</feature>
<evidence type="ECO:0000313" key="3">
    <source>
        <dbReference type="EMBL" id="GGC63376.1"/>
    </source>
</evidence>
<feature type="active site" description="Proton donor/acceptor" evidence="1">
    <location>
        <position position="92"/>
    </location>
</feature>
<dbReference type="Pfam" id="PF00300">
    <property type="entry name" value="His_Phos_1"/>
    <property type="match status" value="1"/>
</dbReference>
<name>A0A916U886_9HYPH</name>
<dbReference type="InterPro" id="IPR029033">
    <property type="entry name" value="His_PPase_superfam"/>
</dbReference>
<organism evidence="3 4">
    <name type="scientific">Chelatococcus reniformis</name>
    <dbReference type="NCBI Taxonomy" id="1494448"/>
    <lineage>
        <taxon>Bacteria</taxon>
        <taxon>Pseudomonadati</taxon>
        <taxon>Pseudomonadota</taxon>
        <taxon>Alphaproteobacteria</taxon>
        <taxon>Hyphomicrobiales</taxon>
        <taxon>Chelatococcaceae</taxon>
        <taxon>Chelatococcus</taxon>
    </lineage>
</organism>
<keyword evidence="4" id="KW-1185">Reference proteome</keyword>
<gene>
    <name evidence="3" type="ORF">GCM10010994_22490</name>
</gene>
<dbReference type="EMBL" id="BMGG01000004">
    <property type="protein sequence ID" value="GGC63376.1"/>
    <property type="molecule type" value="Genomic_DNA"/>
</dbReference>